<feature type="transmembrane region" description="Helical" evidence="1">
    <location>
        <begin position="50"/>
        <end position="69"/>
    </location>
</feature>
<dbReference type="EMBL" id="CM003536">
    <property type="protein sequence ID" value="RCV40943.1"/>
    <property type="molecule type" value="Genomic_DNA"/>
</dbReference>
<evidence type="ECO:0000256" key="1">
    <source>
        <dbReference type="SAM" id="Phobius"/>
    </source>
</evidence>
<dbReference type="OrthoDB" id="663912at2759"/>
<keyword evidence="1" id="KW-1133">Transmembrane helix</keyword>
<evidence type="ECO:0008006" key="3">
    <source>
        <dbReference type="Google" id="ProtNLM"/>
    </source>
</evidence>
<name>A0A368SF02_SETIT</name>
<protein>
    <recommendedName>
        <fullName evidence="3">DUF4220 domain-containing protein</fullName>
    </recommendedName>
</protein>
<reference evidence="2" key="2">
    <citation type="submission" date="2015-07" db="EMBL/GenBank/DDBJ databases">
        <authorList>
            <person name="Noorani M."/>
        </authorList>
    </citation>
    <scope>NUCLEOTIDE SEQUENCE</scope>
    <source>
        <strain evidence="2">Yugu1</strain>
    </source>
</reference>
<gene>
    <name evidence="2" type="ORF">SETIT_9G095600v2</name>
</gene>
<proteinExistence type="predicted"/>
<organism evidence="2">
    <name type="scientific">Setaria italica</name>
    <name type="common">Foxtail millet</name>
    <name type="synonym">Panicum italicum</name>
    <dbReference type="NCBI Taxonomy" id="4555"/>
    <lineage>
        <taxon>Eukaryota</taxon>
        <taxon>Viridiplantae</taxon>
        <taxon>Streptophyta</taxon>
        <taxon>Embryophyta</taxon>
        <taxon>Tracheophyta</taxon>
        <taxon>Spermatophyta</taxon>
        <taxon>Magnoliopsida</taxon>
        <taxon>Liliopsida</taxon>
        <taxon>Poales</taxon>
        <taxon>Poaceae</taxon>
        <taxon>PACMAD clade</taxon>
        <taxon>Panicoideae</taxon>
        <taxon>Panicodae</taxon>
        <taxon>Paniceae</taxon>
        <taxon>Cenchrinae</taxon>
        <taxon>Setaria</taxon>
    </lineage>
</organism>
<evidence type="ECO:0000313" key="2">
    <source>
        <dbReference type="EMBL" id="RCV40943.1"/>
    </source>
</evidence>
<keyword evidence="1" id="KW-0472">Membrane</keyword>
<accession>A0A368SF02</accession>
<keyword evidence="1" id="KW-0812">Transmembrane</keyword>
<sequence length="84" mass="9592">MPRIGDPNANSLHKVAWELLFLGCTTAVCYFQREYIRPGRPDFLPRLTEFAVGMLGIWGFTNSYCYLILDAIDSPHARRDSGRI</sequence>
<dbReference type="AlphaFoldDB" id="A0A368SF02"/>
<reference evidence="2" key="1">
    <citation type="journal article" date="2012" name="Nat. Biotechnol.">
        <title>Reference genome sequence of the model plant Setaria.</title>
        <authorList>
            <person name="Bennetzen J.L."/>
            <person name="Schmutz J."/>
            <person name="Wang H."/>
            <person name="Percifield R."/>
            <person name="Hawkins J."/>
            <person name="Pontaroli A.C."/>
            <person name="Estep M."/>
            <person name="Feng L."/>
            <person name="Vaughn J.N."/>
            <person name="Grimwood J."/>
            <person name="Jenkins J."/>
            <person name="Barry K."/>
            <person name="Lindquist E."/>
            <person name="Hellsten U."/>
            <person name="Deshpande S."/>
            <person name="Wang X."/>
            <person name="Wu X."/>
            <person name="Mitros T."/>
            <person name="Triplett J."/>
            <person name="Yang X."/>
            <person name="Ye C.Y."/>
            <person name="Mauro-Herrera M."/>
            <person name="Wang L."/>
            <person name="Li P."/>
            <person name="Sharma M."/>
            <person name="Sharma R."/>
            <person name="Ronald P.C."/>
            <person name="Panaud O."/>
            <person name="Kellogg E.A."/>
            <person name="Brutnell T.P."/>
            <person name="Doust A.N."/>
            <person name="Tuskan G.A."/>
            <person name="Rokhsar D."/>
            <person name="Devos K.M."/>
        </authorList>
    </citation>
    <scope>NUCLEOTIDE SEQUENCE [LARGE SCALE GENOMIC DNA]</scope>
    <source>
        <strain evidence="2">Yugu1</strain>
    </source>
</reference>